<reference evidence="7" key="1">
    <citation type="submission" date="2015-12" db="EMBL/GenBank/DDBJ databases">
        <authorList>
            <person name="Lima A."/>
            <person name="Farahani Zayas N."/>
            <person name="Castro Da Silva M.A."/>
            <person name="Cabral A."/>
            <person name="Pessatti M.L."/>
        </authorList>
    </citation>
    <scope>NUCLEOTIDE SEQUENCE [LARGE SCALE GENOMIC DNA]</scope>
    <source>
        <strain evidence="7">LAMA 842</strain>
    </source>
</reference>
<evidence type="ECO:0000256" key="4">
    <source>
        <dbReference type="ARBA" id="ARBA00023014"/>
    </source>
</evidence>
<sequence length="764" mass="83377">MQNGTHYRTCHLCEAMCGVAIEVEDGKIASIKGDEQDPLSQGHICPKAVALQDLHEDTERLRKPIRKTADGWQEMSWDEAFDLVAERLTDVRKRHGRNSIGVYLGNPNVHNHGTLMTTMPFLHAIGTQNRFSATSNDQLPHMLASLEMFGHQILFPIPDIDNTDLFICIGGNPMASNGSLMTVPDVRGRIKALKQRGGKLVVIDPRRTETAKLADQFHFVRPGTDALLLMAMVHTLFAENLVNAGAAERLVKDMGLLRLAALGFSPESVAEPTGIAADDIRQLARDLANTRKAALYTRMGTSTQAFGATTTWLAYCLNILTGKLDIPGGVLFTQPAVDLVALGALSGQNGHFAKRHSRVRGLPEFAGEYPASTMADEMLTPGDGQIRAFVTVAGNPVLSNPNGQRLDEALEGLEFMVSVDYYLNETTRHADVILPPTAALERSHYDLIFSMFAVRNVAKYSEALFEPVADARHDWQILLELAHRLEKARKGGRLPLRSELGWKAFKALGPDPILDALLRTGPYGANLGKAGKLVQPALDLAIDSLPKRHPLKGLAKLSPLNRRWQELPKGLSLSLLKDYPSGVDLGPLQPSLPERLYTRDGKINLAPRRYLADVERLKALLEPGKANDLQLIGRRHVRSNNSWMHNSQRLVKGKSRCTLMMHPVDAETRGLTDGQQAEIGSGGRSVVLPVEVTEDIMPGVVSIPHGWGHHRPGTGQSTAAAHAGASINDVLNDADVDPVSGTSVLNGQVVSVKVWQTEAQLKQA</sequence>
<dbReference type="GO" id="GO:0051536">
    <property type="term" value="F:iron-sulfur cluster binding"/>
    <property type="evidence" value="ECO:0007669"/>
    <property type="project" value="UniProtKB-KW"/>
</dbReference>
<dbReference type="SMART" id="SM00926">
    <property type="entry name" value="Molybdop_Fe4S4"/>
    <property type="match status" value="1"/>
</dbReference>
<keyword evidence="3" id="KW-0408">Iron</keyword>
<dbReference type="Gene3D" id="3.40.50.740">
    <property type="match status" value="1"/>
</dbReference>
<dbReference type="Proteomes" id="UP000070282">
    <property type="component" value="Unassembled WGS sequence"/>
</dbReference>
<comment type="similarity">
    <text evidence="1">Belongs to the prokaryotic molybdopterin-containing oxidoreductase family.</text>
</comment>
<evidence type="ECO:0000256" key="1">
    <source>
        <dbReference type="ARBA" id="ARBA00010312"/>
    </source>
</evidence>
<dbReference type="GO" id="GO:0043546">
    <property type="term" value="F:molybdopterin cofactor binding"/>
    <property type="evidence" value="ECO:0007669"/>
    <property type="project" value="InterPro"/>
</dbReference>
<dbReference type="AlphaFoldDB" id="A0A137S8Y2"/>
<dbReference type="GO" id="GO:0046872">
    <property type="term" value="F:metal ion binding"/>
    <property type="evidence" value="ECO:0007669"/>
    <property type="project" value="UniProtKB-KW"/>
</dbReference>
<dbReference type="SUPFAM" id="SSF50692">
    <property type="entry name" value="ADC-like"/>
    <property type="match status" value="1"/>
</dbReference>
<dbReference type="Gene3D" id="2.20.25.90">
    <property type="entry name" value="ADC-like domains"/>
    <property type="match status" value="1"/>
</dbReference>
<dbReference type="Gene3D" id="3.40.228.10">
    <property type="entry name" value="Dimethylsulfoxide Reductase, domain 2"/>
    <property type="match status" value="1"/>
</dbReference>
<dbReference type="InterPro" id="IPR006963">
    <property type="entry name" value="Mopterin_OxRdtase_4Fe-4S_dom"/>
</dbReference>
<proteinExistence type="inferred from homology"/>
<organism evidence="6 7">
    <name type="scientific">Marinobacter excellens LAMA 842</name>
    <dbReference type="NCBI Taxonomy" id="1306954"/>
    <lineage>
        <taxon>Bacteria</taxon>
        <taxon>Pseudomonadati</taxon>
        <taxon>Pseudomonadota</taxon>
        <taxon>Gammaproteobacteria</taxon>
        <taxon>Pseudomonadales</taxon>
        <taxon>Marinobacteraceae</taxon>
        <taxon>Marinobacter</taxon>
    </lineage>
</organism>
<dbReference type="InterPro" id="IPR009010">
    <property type="entry name" value="Asp_de-COase-like_dom_sf"/>
</dbReference>
<evidence type="ECO:0000313" key="7">
    <source>
        <dbReference type="Proteomes" id="UP000070282"/>
    </source>
</evidence>
<keyword evidence="7" id="KW-1185">Reference proteome</keyword>
<dbReference type="Pfam" id="PF00384">
    <property type="entry name" value="Molybdopterin"/>
    <property type="match status" value="1"/>
</dbReference>
<dbReference type="CDD" id="cd02782">
    <property type="entry name" value="MopB_CT_1"/>
    <property type="match status" value="1"/>
</dbReference>
<dbReference type="SUPFAM" id="SSF53706">
    <property type="entry name" value="Formate dehydrogenase/DMSO reductase, domains 1-3"/>
    <property type="match status" value="1"/>
</dbReference>
<dbReference type="EMBL" id="LOCO01000013">
    <property type="protein sequence ID" value="KXO08896.1"/>
    <property type="molecule type" value="Genomic_DNA"/>
</dbReference>
<dbReference type="Pfam" id="PF01568">
    <property type="entry name" value="Molydop_binding"/>
    <property type="match status" value="1"/>
</dbReference>
<keyword evidence="4" id="KW-0411">Iron-sulfur</keyword>
<keyword evidence="2" id="KW-0479">Metal-binding</keyword>
<dbReference type="InterPro" id="IPR006656">
    <property type="entry name" value="Mopterin_OxRdtase"/>
</dbReference>
<dbReference type="EC" id="1.2.1.2" evidence="6"/>
<dbReference type="PANTHER" id="PTHR43742:SF6">
    <property type="entry name" value="OXIDOREDUCTASE YYAE-RELATED"/>
    <property type="match status" value="1"/>
</dbReference>
<dbReference type="Pfam" id="PF04879">
    <property type="entry name" value="Molybdop_Fe4S4"/>
    <property type="match status" value="1"/>
</dbReference>
<evidence type="ECO:0000256" key="3">
    <source>
        <dbReference type="ARBA" id="ARBA00023004"/>
    </source>
</evidence>
<evidence type="ECO:0000259" key="5">
    <source>
        <dbReference type="PROSITE" id="PS51669"/>
    </source>
</evidence>
<dbReference type="RefSeq" id="WP_061332576.1">
    <property type="nucleotide sequence ID" value="NZ_LOCO01000013.1"/>
</dbReference>
<dbReference type="PANTHER" id="PTHR43742">
    <property type="entry name" value="TRIMETHYLAMINE-N-OXIDE REDUCTASE"/>
    <property type="match status" value="1"/>
</dbReference>
<evidence type="ECO:0000256" key="2">
    <source>
        <dbReference type="ARBA" id="ARBA00022723"/>
    </source>
</evidence>
<gene>
    <name evidence="6" type="ORF">J122_2551</name>
</gene>
<protein>
    <submittedName>
        <fullName evidence="6">Formate dehydrogenase-O, major subunit</fullName>
        <ecNumber evidence="6">1.2.1.2</ecNumber>
    </submittedName>
</protein>
<dbReference type="InterPro" id="IPR050612">
    <property type="entry name" value="Prok_Mopterin_Oxidored"/>
</dbReference>
<dbReference type="PATRIC" id="fig|1306954.6.peg.839"/>
<accession>A0A137S8Y2</accession>
<feature type="domain" description="4Fe-4S Mo/W bis-MGD-type" evidence="5">
    <location>
        <begin position="3"/>
        <end position="59"/>
    </location>
</feature>
<dbReference type="InterPro" id="IPR006657">
    <property type="entry name" value="MoPterin_dinucl-bd_dom"/>
</dbReference>
<keyword evidence="6" id="KW-0560">Oxidoreductase</keyword>
<dbReference type="PROSITE" id="PS51669">
    <property type="entry name" value="4FE4S_MOW_BIS_MGD"/>
    <property type="match status" value="1"/>
</dbReference>
<comment type="caution">
    <text evidence="6">The sequence shown here is derived from an EMBL/GenBank/DDBJ whole genome shotgun (WGS) entry which is preliminary data.</text>
</comment>
<name>A0A137S8Y2_9GAMM</name>
<dbReference type="Gene3D" id="2.40.40.20">
    <property type="match status" value="1"/>
</dbReference>
<evidence type="ECO:0000313" key="6">
    <source>
        <dbReference type="EMBL" id="KXO08896.1"/>
    </source>
</evidence>
<dbReference type="GO" id="GO:0016491">
    <property type="term" value="F:oxidoreductase activity"/>
    <property type="evidence" value="ECO:0007669"/>
    <property type="project" value="UniProtKB-KW"/>
</dbReference>